<organism evidence="2 3">
    <name type="scientific">Halocaridina rubra</name>
    <name type="common">Hawaiian red shrimp</name>
    <dbReference type="NCBI Taxonomy" id="373956"/>
    <lineage>
        <taxon>Eukaryota</taxon>
        <taxon>Metazoa</taxon>
        <taxon>Ecdysozoa</taxon>
        <taxon>Arthropoda</taxon>
        <taxon>Crustacea</taxon>
        <taxon>Multicrustacea</taxon>
        <taxon>Malacostraca</taxon>
        <taxon>Eumalacostraca</taxon>
        <taxon>Eucarida</taxon>
        <taxon>Decapoda</taxon>
        <taxon>Pleocyemata</taxon>
        <taxon>Caridea</taxon>
        <taxon>Atyoidea</taxon>
        <taxon>Atyidae</taxon>
        <taxon>Halocaridina</taxon>
    </lineage>
</organism>
<feature type="chain" id="PRO_5042995006" evidence="1">
    <location>
        <begin position="20"/>
        <end position="220"/>
    </location>
</feature>
<dbReference type="EMBL" id="JAXCGZ010020869">
    <property type="protein sequence ID" value="KAK7065149.1"/>
    <property type="molecule type" value="Genomic_DNA"/>
</dbReference>
<sequence length="220" mass="23535">MGKVLLLACWLCFLDVAFGIAAIGLTSYPYTTAESCASTLTDSECQLRRAECGVVNSILQASGGPINSVLECAEIVGVTVDPAVFTFLGTDFLTGIPPSITELIEADPTSLAALRYCTLNATGLVLENGKLDRVELVERFETQLFYVPSVSSALVEAANICPEPEEYKVETFMGCLRASCLQAGVPLPLSAEDLDPSPRQKLTLSILPTSVPLNTGFWMM</sequence>
<protein>
    <submittedName>
        <fullName evidence="2">Uncharacterized protein</fullName>
    </submittedName>
</protein>
<feature type="signal peptide" evidence="1">
    <location>
        <begin position="1"/>
        <end position="19"/>
    </location>
</feature>
<reference evidence="2 3" key="1">
    <citation type="submission" date="2023-11" db="EMBL/GenBank/DDBJ databases">
        <title>Halocaridina rubra genome assembly.</title>
        <authorList>
            <person name="Smith C."/>
        </authorList>
    </citation>
    <scope>NUCLEOTIDE SEQUENCE [LARGE SCALE GENOMIC DNA]</scope>
    <source>
        <strain evidence="2">EP-1</strain>
        <tissue evidence="2">Whole</tissue>
    </source>
</reference>
<dbReference type="Proteomes" id="UP001381693">
    <property type="component" value="Unassembled WGS sequence"/>
</dbReference>
<gene>
    <name evidence="2" type="ORF">SK128_014450</name>
</gene>
<proteinExistence type="predicted"/>
<keyword evidence="3" id="KW-1185">Reference proteome</keyword>
<keyword evidence="1" id="KW-0732">Signal</keyword>
<evidence type="ECO:0000256" key="1">
    <source>
        <dbReference type="SAM" id="SignalP"/>
    </source>
</evidence>
<dbReference type="AlphaFoldDB" id="A0AAN8WRU9"/>
<name>A0AAN8WRU9_HALRR</name>
<accession>A0AAN8WRU9</accession>
<comment type="caution">
    <text evidence="2">The sequence shown here is derived from an EMBL/GenBank/DDBJ whole genome shotgun (WGS) entry which is preliminary data.</text>
</comment>
<evidence type="ECO:0000313" key="2">
    <source>
        <dbReference type="EMBL" id="KAK7065149.1"/>
    </source>
</evidence>
<evidence type="ECO:0000313" key="3">
    <source>
        <dbReference type="Proteomes" id="UP001381693"/>
    </source>
</evidence>